<protein>
    <submittedName>
        <fullName evidence="2">Uncharacterized protein</fullName>
    </submittedName>
</protein>
<feature type="region of interest" description="Disordered" evidence="1">
    <location>
        <begin position="81"/>
        <end position="109"/>
    </location>
</feature>
<keyword evidence="3" id="KW-1185">Reference proteome</keyword>
<dbReference type="Proteomes" id="UP001180081">
    <property type="component" value="Unassembled WGS sequence"/>
</dbReference>
<dbReference type="RefSeq" id="WP_290331599.1">
    <property type="nucleotide sequence ID" value="NZ_JAUFPU010000004.1"/>
</dbReference>
<evidence type="ECO:0000313" key="2">
    <source>
        <dbReference type="EMBL" id="MDN3575973.1"/>
    </source>
</evidence>
<reference evidence="2" key="2">
    <citation type="submission" date="2023-06" db="EMBL/GenBank/DDBJ databases">
        <authorList>
            <person name="Lucena T."/>
            <person name="Sun Q."/>
        </authorList>
    </citation>
    <scope>NUCLEOTIDE SEQUENCE</scope>
    <source>
        <strain evidence="2">CECT 7703</strain>
    </source>
</reference>
<evidence type="ECO:0000313" key="3">
    <source>
        <dbReference type="Proteomes" id="UP001180081"/>
    </source>
</evidence>
<proteinExistence type="predicted"/>
<sequence>MAACQPTYLRRSTLQSPQAQTQDNTKKISHQEYGKEDKPALLLKSHKRTQDPAQGKTPKPAPGKAFKATTRLHAGSKRLSQFDFGLSRPPPFYHTQNAMHDIQNKASDR</sequence>
<feature type="region of interest" description="Disordered" evidence="1">
    <location>
        <begin position="1"/>
        <end position="66"/>
    </location>
</feature>
<gene>
    <name evidence="2" type="ORF">QWZ03_04210</name>
</gene>
<feature type="compositionally biased region" description="Basic and acidic residues" evidence="1">
    <location>
        <begin position="24"/>
        <end position="39"/>
    </location>
</feature>
<feature type="compositionally biased region" description="Polar residues" evidence="1">
    <location>
        <begin position="10"/>
        <end position="23"/>
    </location>
</feature>
<comment type="caution">
    <text evidence="2">The sequence shown here is derived from an EMBL/GenBank/DDBJ whole genome shotgun (WGS) entry which is preliminary data.</text>
</comment>
<evidence type="ECO:0000256" key="1">
    <source>
        <dbReference type="SAM" id="MobiDB-lite"/>
    </source>
</evidence>
<dbReference type="EMBL" id="JAUFPU010000004">
    <property type="protein sequence ID" value="MDN3575973.1"/>
    <property type="molecule type" value="Genomic_DNA"/>
</dbReference>
<reference evidence="2" key="1">
    <citation type="journal article" date="2014" name="Int. J. Syst. Evol. Microbiol.">
        <title>Complete genome of a new Firmicutes species belonging to the dominant human colonic microbiota ('Ruminococcus bicirculans') reveals two chromosomes and a selective capacity to utilize plant glucans.</title>
        <authorList>
            <consortium name="NISC Comparative Sequencing Program"/>
            <person name="Wegmann U."/>
            <person name="Louis P."/>
            <person name="Goesmann A."/>
            <person name="Henrissat B."/>
            <person name="Duncan S.H."/>
            <person name="Flint H.J."/>
        </authorList>
    </citation>
    <scope>NUCLEOTIDE SEQUENCE</scope>
    <source>
        <strain evidence="2">CECT 7703</strain>
    </source>
</reference>
<accession>A0ABT8B1I6</accession>
<organism evidence="2 3">
    <name type="scientific">Chitinimonas viridis</name>
    <dbReference type="NCBI Taxonomy" id="664880"/>
    <lineage>
        <taxon>Bacteria</taxon>
        <taxon>Pseudomonadati</taxon>
        <taxon>Pseudomonadota</taxon>
        <taxon>Betaproteobacteria</taxon>
        <taxon>Neisseriales</taxon>
        <taxon>Chitinibacteraceae</taxon>
        <taxon>Chitinimonas</taxon>
    </lineage>
</organism>
<name>A0ABT8B1I6_9NEIS</name>